<proteinExistence type="predicted"/>
<sequence length="104" mass="10948">MERICDVPLRSAGPASPGREGAVPRYVIQLPATSADLAGAVDLAYALARSVGFLPQIDAGQTTVCAEDAPHVRHRVCCDRLLSEARRCGLRTEHDGPCAAEPPG</sequence>
<protein>
    <submittedName>
        <fullName evidence="2">Uncharacterized protein</fullName>
    </submittedName>
</protein>
<dbReference type="Proteomes" id="UP000646749">
    <property type="component" value="Unassembled WGS sequence"/>
</dbReference>
<evidence type="ECO:0000313" key="2">
    <source>
        <dbReference type="EMBL" id="GIG87118.1"/>
    </source>
</evidence>
<gene>
    <name evidence="2" type="ORF">Pen02_20540</name>
</gene>
<keyword evidence="3" id="KW-1185">Reference proteome</keyword>
<accession>A0ABQ4DXD0</accession>
<evidence type="ECO:0000313" key="3">
    <source>
        <dbReference type="Proteomes" id="UP000646749"/>
    </source>
</evidence>
<evidence type="ECO:0000256" key="1">
    <source>
        <dbReference type="SAM" id="MobiDB-lite"/>
    </source>
</evidence>
<organism evidence="2 3">
    <name type="scientific">Plantactinospora endophytica</name>
    <dbReference type="NCBI Taxonomy" id="673535"/>
    <lineage>
        <taxon>Bacteria</taxon>
        <taxon>Bacillati</taxon>
        <taxon>Actinomycetota</taxon>
        <taxon>Actinomycetes</taxon>
        <taxon>Micromonosporales</taxon>
        <taxon>Micromonosporaceae</taxon>
        <taxon>Plantactinospora</taxon>
    </lineage>
</organism>
<name>A0ABQ4DXD0_9ACTN</name>
<dbReference type="EMBL" id="BONW01000008">
    <property type="protein sequence ID" value="GIG87118.1"/>
    <property type="molecule type" value="Genomic_DNA"/>
</dbReference>
<comment type="caution">
    <text evidence="2">The sequence shown here is derived from an EMBL/GenBank/DDBJ whole genome shotgun (WGS) entry which is preliminary data.</text>
</comment>
<reference evidence="2 3" key="1">
    <citation type="submission" date="2021-01" db="EMBL/GenBank/DDBJ databases">
        <title>Whole genome shotgun sequence of Plantactinospora endophytica NBRC 110450.</title>
        <authorList>
            <person name="Komaki H."/>
            <person name="Tamura T."/>
        </authorList>
    </citation>
    <scope>NUCLEOTIDE SEQUENCE [LARGE SCALE GENOMIC DNA]</scope>
    <source>
        <strain evidence="2 3">NBRC 110450</strain>
    </source>
</reference>
<feature type="region of interest" description="Disordered" evidence="1">
    <location>
        <begin position="1"/>
        <end position="21"/>
    </location>
</feature>